<dbReference type="InterPro" id="IPR006694">
    <property type="entry name" value="Fatty_acid_hydroxylase"/>
</dbReference>
<evidence type="ECO:0000256" key="2">
    <source>
        <dbReference type="ARBA" id="ARBA00022692"/>
    </source>
</evidence>
<evidence type="ECO:0000259" key="6">
    <source>
        <dbReference type="Pfam" id="PF04116"/>
    </source>
</evidence>
<dbReference type="GeneID" id="108559476"/>
<keyword evidence="7" id="KW-1185">Reference proteome</keyword>
<name>A0ABM1MCG9_NICVS</name>
<dbReference type="Proteomes" id="UP000695000">
    <property type="component" value="Unplaced"/>
</dbReference>
<dbReference type="Pfam" id="PF04116">
    <property type="entry name" value="FA_hydroxylase"/>
    <property type="match status" value="1"/>
</dbReference>
<feature type="transmembrane region" description="Helical" evidence="5">
    <location>
        <begin position="173"/>
        <end position="191"/>
    </location>
</feature>
<evidence type="ECO:0000313" key="7">
    <source>
        <dbReference type="Proteomes" id="UP000695000"/>
    </source>
</evidence>
<comment type="subcellular location">
    <subcellularLocation>
        <location evidence="1">Membrane</location>
    </subcellularLocation>
</comment>
<dbReference type="PANTHER" id="PTHR11863">
    <property type="entry name" value="STEROL DESATURASE"/>
    <property type="match status" value="1"/>
</dbReference>
<feature type="transmembrane region" description="Helical" evidence="5">
    <location>
        <begin position="140"/>
        <end position="161"/>
    </location>
</feature>
<dbReference type="InterPro" id="IPR050307">
    <property type="entry name" value="Sterol_Desaturase_Related"/>
</dbReference>
<gene>
    <name evidence="8" type="primary">LOC108559476</name>
</gene>
<accession>A0ABM1MCG9</accession>
<evidence type="ECO:0000256" key="3">
    <source>
        <dbReference type="ARBA" id="ARBA00022989"/>
    </source>
</evidence>
<evidence type="ECO:0000256" key="1">
    <source>
        <dbReference type="ARBA" id="ARBA00004370"/>
    </source>
</evidence>
<feature type="domain" description="Fatty acid hydroxylase" evidence="6">
    <location>
        <begin position="187"/>
        <end position="315"/>
    </location>
</feature>
<sequence>MLQQSANLSARRSDDLLLALWTKLPKFLATSVATFLICSMGLSSNGEWINIIVHAARQFGYVSRVGDDGVADVVESLESRLGLRNLGTFLIWNIAVSYLIYFGLGGFLHWYFYVEQRAKAEEWKCQPKRWLSPELERDEIVLGTCTLFVHSSISAVLSCYISNGGYTTIYYGLTDYPLWWTLLQIPILYVYQDYTTYLLHRLYHTPFMYKNFHKLHHKYKQPTAFSVNAMHPLEAAHIQMHYIVPLFVVPLHWAIYYGLQLYIYYHGIIDHSGVDFKAHWWQPWQPDAIFHDNHHQYYHVNFGFNCFIWDKLHGTHRREDRIYNEGIFYGGGKPLSAATPEERIKDYEERLNERAT</sequence>
<keyword evidence="3 5" id="KW-1133">Transmembrane helix</keyword>
<reference evidence="8" key="1">
    <citation type="submission" date="2025-08" db="UniProtKB">
        <authorList>
            <consortium name="RefSeq"/>
        </authorList>
    </citation>
    <scope>IDENTIFICATION</scope>
    <source>
        <tissue evidence="8">Whole Larva</tissue>
    </source>
</reference>
<keyword evidence="4 5" id="KW-0472">Membrane</keyword>
<dbReference type="RefSeq" id="XP_017772269.1">
    <property type="nucleotide sequence ID" value="XM_017916780.1"/>
</dbReference>
<evidence type="ECO:0000256" key="5">
    <source>
        <dbReference type="SAM" id="Phobius"/>
    </source>
</evidence>
<keyword evidence="2 5" id="KW-0812">Transmembrane</keyword>
<evidence type="ECO:0000313" key="8">
    <source>
        <dbReference type="RefSeq" id="XP_017772269.1"/>
    </source>
</evidence>
<evidence type="ECO:0000256" key="4">
    <source>
        <dbReference type="ARBA" id="ARBA00023136"/>
    </source>
</evidence>
<proteinExistence type="predicted"/>
<feature type="transmembrane region" description="Helical" evidence="5">
    <location>
        <begin position="89"/>
        <end position="113"/>
    </location>
</feature>
<organism evidence="7 8">
    <name type="scientific">Nicrophorus vespilloides</name>
    <name type="common">Boreal carrion beetle</name>
    <dbReference type="NCBI Taxonomy" id="110193"/>
    <lineage>
        <taxon>Eukaryota</taxon>
        <taxon>Metazoa</taxon>
        <taxon>Ecdysozoa</taxon>
        <taxon>Arthropoda</taxon>
        <taxon>Hexapoda</taxon>
        <taxon>Insecta</taxon>
        <taxon>Pterygota</taxon>
        <taxon>Neoptera</taxon>
        <taxon>Endopterygota</taxon>
        <taxon>Coleoptera</taxon>
        <taxon>Polyphaga</taxon>
        <taxon>Staphyliniformia</taxon>
        <taxon>Silphidae</taxon>
        <taxon>Nicrophorinae</taxon>
        <taxon>Nicrophorus</taxon>
    </lineage>
</organism>
<protein>
    <submittedName>
        <fullName evidence="8">Lathosterol oxidase-like</fullName>
    </submittedName>
</protein>
<feature type="transmembrane region" description="Helical" evidence="5">
    <location>
        <begin position="240"/>
        <end position="259"/>
    </location>
</feature>